<sequence length="310" mass="33253">MRAFLAGLATALLLATPAISTVQAAEEPLKVCLDEDLPPLSAHHRGKPDTGFDVALAQTIADRLGRPLKIQWFESKLDEDSSPSLEANALLSDGRCSLVGGYALTKDSLVAPGVKTAKLPDFDGASRDDHRRRIPIGVLVPSAPYIYSPMTVVLGPKARDRKVAGIGDLAGLRIGIESGTLSDAILMTFDKGKLIDDITHLVPGRSDLLGEIERGEFDATLLDLRRFDAYRASHPDTKIAASGYYYPIGANRGYVALDSDKALLDAVNKTLSDLQSAGKIAELGQTAGLTYLAPREPIILGDVWLKILNR</sequence>
<organism evidence="4 5">
    <name type="scientific">Bradyrhizobium macuxiense</name>
    <dbReference type="NCBI Taxonomy" id="1755647"/>
    <lineage>
        <taxon>Bacteria</taxon>
        <taxon>Pseudomonadati</taxon>
        <taxon>Pseudomonadota</taxon>
        <taxon>Alphaproteobacteria</taxon>
        <taxon>Hyphomicrobiales</taxon>
        <taxon>Nitrobacteraceae</taxon>
        <taxon>Bradyrhizobium</taxon>
    </lineage>
</organism>
<dbReference type="RefSeq" id="WP_066512274.1">
    <property type="nucleotide sequence ID" value="NZ_LNCU01000098.1"/>
</dbReference>
<gene>
    <name evidence="4" type="ORF">AS156_15605</name>
</gene>
<dbReference type="SUPFAM" id="SSF53850">
    <property type="entry name" value="Periplasmic binding protein-like II"/>
    <property type="match status" value="1"/>
</dbReference>
<dbReference type="OrthoDB" id="8212777at2"/>
<dbReference type="Gene3D" id="3.40.190.10">
    <property type="entry name" value="Periplasmic binding protein-like II"/>
    <property type="match status" value="3"/>
</dbReference>
<dbReference type="InterPro" id="IPR001638">
    <property type="entry name" value="Solute-binding_3/MltF_N"/>
</dbReference>
<comment type="caution">
    <text evidence="4">The sequence shown here is derived from an EMBL/GenBank/DDBJ whole genome shotgun (WGS) entry which is preliminary data.</text>
</comment>
<dbReference type="PANTHER" id="PTHR35936:SF17">
    <property type="entry name" value="ARGININE-BINDING EXTRACELLULAR PROTEIN ARTP"/>
    <property type="match status" value="1"/>
</dbReference>
<dbReference type="PANTHER" id="PTHR35936">
    <property type="entry name" value="MEMBRANE-BOUND LYTIC MUREIN TRANSGLYCOSYLASE F"/>
    <property type="match status" value="1"/>
</dbReference>
<feature type="signal peptide" evidence="2">
    <location>
        <begin position="1"/>
        <end position="24"/>
    </location>
</feature>
<protein>
    <submittedName>
        <fullName evidence="4">ABC transporter substrate-binding protein</fullName>
    </submittedName>
</protein>
<dbReference type="EMBL" id="LNCU01000098">
    <property type="protein sequence ID" value="KWV49941.1"/>
    <property type="molecule type" value="Genomic_DNA"/>
</dbReference>
<evidence type="ECO:0000313" key="5">
    <source>
        <dbReference type="Proteomes" id="UP000057737"/>
    </source>
</evidence>
<keyword evidence="5" id="KW-1185">Reference proteome</keyword>
<dbReference type="SMART" id="SM00062">
    <property type="entry name" value="PBPb"/>
    <property type="match status" value="1"/>
</dbReference>
<feature type="domain" description="Solute-binding protein family 3/N-terminal" evidence="3">
    <location>
        <begin position="28"/>
        <end position="295"/>
    </location>
</feature>
<feature type="chain" id="PRO_5007165346" evidence="2">
    <location>
        <begin position="25"/>
        <end position="310"/>
    </location>
</feature>
<dbReference type="Proteomes" id="UP000057737">
    <property type="component" value="Unassembled WGS sequence"/>
</dbReference>
<evidence type="ECO:0000256" key="1">
    <source>
        <dbReference type="ARBA" id="ARBA00022729"/>
    </source>
</evidence>
<evidence type="ECO:0000256" key="2">
    <source>
        <dbReference type="SAM" id="SignalP"/>
    </source>
</evidence>
<reference evidence="4 5" key="1">
    <citation type="submission" date="2015-11" db="EMBL/GenBank/DDBJ databases">
        <title>Draft Genome Sequence of the Strain BR 10303 (Bradyrhizobium sp.) isolated from nodules of Centrolobium paraense.</title>
        <authorList>
            <person name="Zelli J.E."/>
            <person name="Simoes-Araujo J.L."/>
            <person name="Barauna A.C."/>
            <person name="Silva K."/>
        </authorList>
    </citation>
    <scope>NUCLEOTIDE SEQUENCE [LARGE SCALE GENOMIC DNA]</scope>
    <source>
        <strain evidence="4 5">BR 10303</strain>
    </source>
</reference>
<accession>A0A120FK05</accession>
<evidence type="ECO:0000313" key="4">
    <source>
        <dbReference type="EMBL" id="KWV49941.1"/>
    </source>
</evidence>
<evidence type="ECO:0000259" key="3">
    <source>
        <dbReference type="SMART" id="SM00062"/>
    </source>
</evidence>
<keyword evidence="1 2" id="KW-0732">Signal</keyword>
<dbReference type="AlphaFoldDB" id="A0A120FK05"/>
<name>A0A120FK05_9BRAD</name>
<proteinExistence type="predicted"/>